<keyword evidence="1" id="KW-0732">Signal</keyword>
<name>A0A6A6UA20_9PEZI</name>
<gene>
    <name evidence="2" type="ORF">BT63DRAFT_478981</name>
</gene>
<evidence type="ECO:0000313" key="3">
    <source>
        <dbReference type="Proteomes" id="UP000799302"/>
    </source>
</evidence>
<feature type="chain" id="PRO_5025431139" evidence="1">
    <location>
        <begin position="16"/>
        <end position="709"/>
    </location>
</feature>
<dbReference type="EMBL" id="MU004235">
    <property type="protein sequence ID" value="KAF2669105.1"/>
    <property type="molecule type" value="Genomic_DNA"/>
</dbReference>
<feature type="signal peptide" evidence="1">
    <location>
        <begin position="1"/>
        <end position="15"/>
    </location>
</feature>
<dbReference type="Proteomes" id="UP000799302">
    <property type="component" value="Unassembled WGS sequence"/>
</dbReference>
<keyword evidence="3" id="KW-1185">Reference proteome</keyword>
<proteinExistence type="predicted"/>
<protein>
    <submittedName>
        <fullName evidence="2">Uncharacterized protein</fullName>
    </submittedName>
</protein>
<reference evidence="2" key="1">
    <citation type="journal article" date="2020" name="Stud. Mycol.">
        <title>101 Dothideomycetes genomes: a test case for predicting lifestyles and emergence of pathogens.</title>
        <authorList>
            <person name="Haridas S."/>
            <person name="Albert R."/>
            <person name="Binder M."/>
            <person name="Bloem J."/>
            <person name="Labutti K."/>
            <person name="Salamov A."/>
            <person name="Andreopoulos B."/>
            <person name="Baker S."/>
            <person name="Barry K."/>
            <person name="Bills G."/>
            <person name="Bluhm B."/>
            <person name="Cannon C."/>
            <person name="Castanera R."/>
            <person name="Culley D."/>
            <person name="Daum C."/>
            <person name="Ezra D."/>
            <person name="Gonzalez J."/>
            <person name="Henrissat B."/>
            <person name="Kuo A."/>
            <person name="Liang C."/>
            <person name="Lipzen A."/>
            <person name="Lutzoni F."/>
            <person name="Magnuson J."/>
            <person name="Mondo S."/>
            <person name="Nolan M."/>
            <person name="Ohm R."/>
            <person name="Pangilinan J."/>
            <person name="Park H.-J."/>
            <person name="Ramirez L."/>
            <person name="Alfaro M."/>
            <person name="Sun H."/>
            <person name="Tritt A."/>
            <person name="Yoshinaga Y."/>
            <person name="Zwiers L.-H."/>
            <person name="Turgeon B."/>
            <person name="Goodwin S."/>
            <person name="Spatafora J."/>
            <person name="Crous P."/>
            <person name="Grigoriev I."/>
        </authorList>
    </citation>
    <scope>NUCLEOTIDE SEQUENCE</scope>
    <source>
        <strain evidence="2">CBS 115976</strain>
    </source>
</reference>
<evidence type="ECO:0000313" key="2">
    <source>
        <dbReference type="EMBL" id="KAF2669105.1"/>
    </source>
</evidence>
<sequence length="709" mass="78289">MWSNTIFTCVITVFAITGQSLVASGKGREIIGLNDEPSPIDPLYTKPHIDKDEWRDKPVRHRYVHGIFNGTDLRFSFYLPPKEIYKGRFFQPVSAISGSENVVFATFVVGVDLPDMGLFGFDSGAAMVESNQGRLDPLPGSDPTIPGYRGSAATARFAREVMQKMYGPHRTYGYVYGGSGGAYKAQACSESTSGIWDGSVPFIAASPVAIPNVFTVLMHAMRIIGDDYEKIVDAADVGGSGDIYAGLNTEKKEALQEVTRFGLAPAAWFRYTRSYLSYAAVFSQLLDNVYRMDPTYFDDFWTKPGYLGSNATQSLLKARVSHKTTIKAMLTAKQVQALGIDFPVPENVKNVTDNAPLALWLSDAPSTDLTGSVIKLETGAAAGKWVYTLFMVGPIALITYGERNSPSLGLMKAGDSVIIDNSIFLASQTYHRHQDPGPEYPVWEQFRKDGKPIYPQRPLLSQRYDELSGTGTTQNGKINTKMILVESQMDEIALPWESRWYENQVRKHLGADMDKHYRTWMIDKSMHTPPDRMIPTMYPAENTRIVSYIPVIQQALRDLVQWVENGVPAPASTNYTVVDGNIQLPDSAAQRLGIQPVVTLKANGKERADVKVGESVEFSGVIELPPGIGKIISAELDFDGLGLYLNTGTLQVDASASSERATVQTSSRFWLKGTYFPALRAYSQRPFQNDTAAKWAKVHNLGRVRVVVA</sequence>
<accession>A0A6A6UA20</accession>
<dbReference type="OrthoDB" id="2580675at2759"/>
<organism evidence="2 3">
    <name type="scientific">Microthyrium microscopicum</name>
    <dbReference type="NCBI Taxonomy" id="703497"/>
    <lineage>
        <taxon>Eukaryota</taxon>
        <taxon>Fungi</taxon>
        <taxon>Dikarya</taxon>
        <taxon>Ascomycota</taxon>
        <taxon>Pezizomycotina</taxon>
        <taxon>Dothideomycetes</taxon>
        <taxon>Dothideomycetes incertae sedis</taxon>
        <taxon>Microthyriales</taxon>
        <taxon>Microthyriaceae</taxon>
        <taxon>Microthyrium</taxon>
    </lineage>
</organism>
<dbReference type="AlphaFoldDB" id="A0A6A6UA20"/>
<evidence type="ECO:0000256" key="1">
    <source>
        <dbReference type="SAM" id="SignalP"/>
    </source>
</evidence>